<proteinExistence type="predicted"/>
<name>A0A5M9JRF0_MONFR</name>
<keyword evidence="2" id="KW-1185">Reference proteome</keyword>
<reference evidence="1 2" key="1">
    <citation type="submission" date="2019-06" db="EMBL/GenBank/DDBJ databases">
        <title>Genome Sequence of the Brown Rot Fungal Pathogen Monilinia fructicola.</title>
        <authorList>
            <person name="De Miccolis Angelini R.M."/>
            <person name="Landi L."/>
            <person name="Abate D."/>
            <person name="Pollastro S."/>
            <person name="Romanazzi G."/>
            <person name="Faretra F."/>
        </authorList>
    </citation>
    <scope>NUCLEOTIDE SEQUENCE [LARGE SCALE GENOMIC DNA]</scope>
    <source>
        <strain evidence="1 2">Mfrc123</strain>
    </source>
</reference>
<sequence>MIVSHFNYFLTRLITLVLSPRTSQPAFSSLPGTLLFSLPGFIAHTRAQNAQDPLCLLPFFPNKIQILHLQPRRPNPK</sequence>
<accession>A0A5M9JRF0</accession>
<organism evidence="1 2">
    <name type="scientific">Monilinia fructicola</name>
    <name type="common">Brown rot fungus</name>
    <name type="synonym">Ciboria fructicola</name>
    <dbReference type="NCBI Taxonomy" id="38448"/>
    <lineage>
        <taxon>Eukaryota</taxon>
        <taxon>Fungi</taxon>
        <taxon>Dikarya</taxon>
        <taxon>Ascomycota</taxon>
        <taxon>Pezizomycotina</taxon>
        <taxon>Leotiomycetes</taxon>
        <taxon>Helotiales</taxon>
        <taxon>Sclerotiniaceae</taxon>
        <taxon>Monilinia</taxon>
    </lineage>
</organism>
<comment type="caution">
    <text evidence="1">The sequence shown here is derived from an EMBL/GenBank/DDBJ whole genome shotgun (WGS) entry which is preliminary data.</text>
</comment>
<protein>
    <submittedName>
        <fullName evidence="1">Uncharacterized protein</fullName>
    </submittedName>
</protein>
<dbReference type="Proteomes" id="UP000322873">
    <property type="component" value="Unassembled WGS sequence"/>
</dbReference>
<gene>
    <name evidence="1" type="ORF">EYC84_000546</name>
</gene>
<evidence type="ECO:0000313" key="1">
    <source>
        <dbReference type="EMBL" id="KAA8571210.1"/>
    </source>
</evidence>
<dbReference type="AlphaFoldDB" id="A0A5M9JRF0"/>
<evidence type="ECO:0000313" key="2">
    <source>
        <dbReference type="Proteomes" id="UP000322873"/>
    </source>
</evidence>
<dbReference type="EMBL" id="VICG01000006">
    <property type="protein sequence ID" value="KAA8571210.1"/>
    <property type="molecule type" value="Genomic_DNA"/>
</dbReference>